<dbReference type="Gene3D" id="2.130.10.130">
    <property type="entry name" value="Integrin alpha, N-terminal"/>
    <property type="match status" value="1"/>
</dbReference>
<dbReference type="InterPro" id="IPR030821">
    <property type="entry name" value="Synergist_CTERM"/>
</dbReference>
<sequence length="1301" mass="141080">MCRGIWKQAGAASRRLAAVFAAASVIWGFMGTAGIVSAEDPPPEPLASEWQKVMITKHRAIISFMDTDFGLKTFRGQTENLETDLSGYYGTNVITTTKANLAVKIGLLSLNSLVFSQSQAFGLVPQTRTIPDDFMGTQTFTKVPTGVICTSYLTRADADENNTFLWMELTGRNETTGTVGRIGRVLITGIHRPYYKYKFKADLSKIYAPALDQNVAHDMVAWDWNKDGYTDWLMNFITNPGGADDFENMRNSLVFVDGKSLYEACRGLGTPRVWQNTDASYTLGTNVVGGLTDVKPANSVRTAIGDMDGDGNPEVALYYTMVKAPDGLAHNNRLRIIRLTYNGVDAPEWEWFYALSENAGKWYLQYDSATVAMGDLDGDGFDELAVLYSTTPALYQNSKLYLDVWKIVNGEVTRPVRGVQISSGAKMASSSCPAVEASIDDLDGDGFDELVYVHTEAGNVNRLHINVHKWPVTEGVVVLTGMGTKYGYCLTDYDSTWTMHSSYVRFSMNTGMFAYPETEILKKQIGLVSTLPGSSGKEGLRWGIFSWNGTDGLALTAKGTRADGAMAGNVVPTITAADIDGDSMVLGEPTGFTVYDNIEPVFIIQAPPRHWDVLSEGGTTRIMDSFAVLNGYSTTMMGKASDSETTLTTKTSEGHWGASVGISVAQVHHRKENTTLFEAGLEYAGEAAHAHTYGTTVTTTASLSATAQYDDQVYFRANTHDVWRYPVLLPESQAFVTEDGVTYRKFVQFIVPRVIQSSFSSTAGKEVDWYDPWHNGLNLFSYPRTLEQTRDYPQGAASKLPDDFWEDINGLVLAKSTGQIMGNVDSTQSNFTMEVIGHDDVLDSLKNTVSGYAKLNLPSRGKFYKVTGHFGVHGDYSYGSDTITTSDKSKLGGITVSWPGVASYASPSGMTPSDQQFTVDAAIYASDTGTISFAYAVSRLAKLYSQIWGPGSPYKATADPALNLPRQWVINAGKWQENPFPGDAGRMRALHFEGATIVGSGGVSGQVMPINTEVTAHLRVYNYSFVPTGNVTVTLSFQPITSSTDLPDISKATLLGSRTIPSIPGRDSGTTNNWADLTKVFTTRSTQAVGYLHVSLTTDGGNLQTNNDQGHILVGVYDPANFVSSTRTASASESGGRLLKSAALGGRLNILPGSMSIRPLNEDGTFGEETAHLDPGRTAAVQGTIRFDHAQGIKDSTLLYVSVFLRDDKGFVSHRTIPLLKNGTEHVVRMLYTAPDIDRTFPLQMIVTSDILPAADDENPQGRTAAKIITVGSPDGGGCSAAGAAPLAVLLFLPVVLLKKR</sequence>
<feature type="transmembrane region" description="Helical" evidence="1">
    <location>
        <begin position="1280"/>
        <end position="1298"/>
    </location>
</feature>
<dbReference type="InterPro" id="IPR028994">
    <property type="entry name" value="Integrin_alpha_N"/>
</dbReference>
<keyword evidence="1" id="KW-0812">Transmembrane</keyword>
<evidence type="ECO:0000313" key="2">
    <source>
        <dbReference type="EMBL" id="TDY62821.1"/>
    </source>
</evidence>
<evidence type="ECO:0000256" key="1">
    <source>
        <dbReference type="SAM" id="Phobius"/>
    </source>
</evidence>
<gene>
    <name evidence="2" type="ORF">C8D99_10341</name>
</gene>
<accession>A0A4V3HGV3</accession>
<dbReference type="EMBL" id="SORI01000003">
    <property type="protein sequence ID" value="TDY62821.1"/>
    <property type="molecule type" value="Genomic_DNA"/>
</dbReference>
<dbReference type="RefSeq" id="WP_133956382.1">
    <property type="nucleotide sequence ID" value="NZ_SORI01000003.1"/>
</dbReference>
<reference evidence="2 3" key="1">
    <citation type="submission" date="2019-03" db="EMBL/GenBank/DDBJ databases">
        <title>Genomic Encyclopedia of Type Strains, Phase IV (KMG-IV): sequencing the most valuable type-strain genomes for metagenomic binning, comparative biology and taxonomic classification.</title>
        <authorList>
            <person name="Goeker M."/>
        </authorList>
    </citation>
    <scope>NUCLEOTIDE SEQUENCE [LARGE SCALE GENOMIC DNA]</scope>
    <source>
        <strain evidence="2 3">DSM 25964</strain>
    </source>
</reference>
<dbReference type="OrthoDB" id="948at2"/>
<keyword evidence="3" id="KW-1185">Reference proteome</keyword>
<dbReference type="SUPFAM" id="SSF69318">
    <property type="entry name" value="Integrin alpha N-terminal domain"/>
    <property type="match status" value="1"/>
</dbReference>
<dbReference type="NCBIfam" id="TIGR04564">
    <property type="entry name" value="Synergist_CTERM"/>
    <property type="match status" value="1"/>
</dbReference>
<protein>
    <submittedName>
        <fullName evidence="2">Synergist-CTERM protein sorting domain-containing protein</fullName>
    </submittedName>
</protein>
<keyword evidence="1" id="KW-0472">Membrane</keyword>
<organism evidence="2 3">
    <name type="scientific">Aminivibrio pyruvatiphilus</name>
    <dbReference type="NCBI Taxonomy" id="1005740"/>
    <lineage>
        <taxon>Bacteria</taxon>
        <taxon>Thermotogati</taxon>
        <taxon>Synergistota</taxon>
        <taxon>Synergistia</taxon>
        <taxon>Synergistales</taxon>
        <taxon>Aminobacteriaceae</taxon>
        <taxon>Aminivibrio</taxon>
    </lineage>
</organism>
<name>A0A4V3HGV3_9BACT</name>
<evidence type="ECO:0000313" key="3">
    <source>
        <dbReference type="Proteomes" id="UP000295066"/>
    </source>
</evidence>
<proteinExistence type="predicted"/>
<dbReference type="Proteomes" id="UP000295066">
    <property type="component" value="Unassembled WGS sequence"/>
</dbReference>
<comment type="caution">
    <text evidence="2">The sequence shown here is derived from an EMBL/GenBank/DDBJ whole genome shotgun (WGS) entry which is preliminary data.</text>
</comment>
<keyword evidence="1" id="KW-1133">Transmembrane helix</keyword>